<name>A0A8H4EMV9_GIGMA</name>
<dbReference type="AlphaFoldDB" id="A0A8H4EMV9"/>
<sequence length="92" mass="10229">MVSQPINIGSISSTKTNQKNKVSINNVNHFKILSNKSEKLERSKIQSSSSLHAVKKSTSLIDNTSRRKDNLEKLIKDTKRLASILSSFVSIS</sequence>
<evidence type="ECO:0000313" key="3">
    <source>
        <dbReference type="Proteomes" id="UP000439903"/>
    </source>
</evidence>
<evidence type="ECO:0000256" key="1">
    <source>
        <dbReference type="SAM" id="MobiDB-lite"/>
    </source>
</evidence>
<keyword evidence="3" id="KW-1185">Reference proteome</keyword>
<comment type="caution">
    <text evidence="2">The sequence shown here is derived from an EMBL/GenBank/DDBJ whole genome shotgun (WGS) entry which is preliminary data.</text>
</comment>
<organism evidence="2 3">
    <name type="scientific">Gigaspora margarita</name>
    <dbReference type="NCBI Taxonomy" id="4874"/>
    <lineage>
        <taxon>Eukaryota</taxon>
        <taxon>Fungi</taxon>
        <taxon>Fungi incertae sedis</taxon>
        <taxon>Mucoromycota</taxon>
        <taxon>Glomeromycotina</taxon>
        <taxon>Glomeromycetes</taxon>
        <taxon>Diversisporales</taxon>
        <taxon>Gigasporaceae</taxon>
        <taxon>Gigaspora</taxon>
    </lineage>
</organism>
<dbReference type="EMBL" id="WTPW01000359">
    <property type="protein sequence ID" value="KAF0519693.1"/>
    <property type="molecule type" value="Genomic_DNA"/>
</dbReference>
<gene>
    <name evidence="2" type="ORF">F8M41_016497</name>
</gene>
<evidence type="ECO:0000313" key="2">
    <source>
        <dbReference type="EMBL" id="KAF0519693.1"/>
    </source>
</evidence>
<protein>
    <submittedName>
        <fullName evidence="2">Uncharacterized protein</fullName>
    </submittedName>
</protein>
<accession>A0A8H4EMV9</accession>
<reference evidence="2 3" key="1">
    <citation type="journal article" date="2019" name="Environ. Microbiol.">
        <title>At the nexus of three kingdoms: the genome of the mycorrhizal fungus Gigaspora margarita provides insights into plant, endobacterial and fungal interactions.</title>
        <authorList>
            <person name="Venice F."/>
            <person name="Ghignone S."/>
            <person name="Salvioli di Fossalunga A."/>
            <person name="Amselem J."/>
            <person name="Novero M."/>
            <person name="Xianan X."/>
            <person name="Sedzielewska Toro K."/>
            <person name="Morin E."/>
            <person name="Lipzen A."/>
            <person name="Grigoriev I.V."/>
            <person name="Henrissat B."/>
            <person name="Martin F.M."/>
            <person name="Bonfante P."/>
        </authorList>
    </citation>
    <scope>NUCLEOTIDE SEQUENCE [LARGE SCALE GENOMIC DNA]</scope>
    <source>
        <strain evidence="2 3">BEG34</strain>
    </source>
</reference>
<dbReference type="OrthoDB" id="2350349at2759"/>
<dbReference type="Proteomes" id="UP000439903">
    <property type="component" value="Unassembled WGS sequence"/>
</dbReference>
<feature type="region of interest" description="Disordered" evidence="1">
    <location>
        <begin position="1"/>
        <end position="20"/>
    </location>
</feature>
<proteinExistence type="predicted"/>